<gene>
    <name evidence="6" type="ORF">OGATHE_006410</name>
</gene>
<dbReference type="AlphaFoldDB" id="A0A1B7SQ96"/>
<dbReference type="PANTHER" id="PTHR22960:SF0">
    <property type="entry name" value="MOLYBDENUM COFACTOR BIOSYNTHESIS PROTEIN 1"/>
    <property type="match status" value="1"/>
</dbReference>
<dbReference type="InterPro" id="IPR047594">
    <property type="entry name" value="MoaC_bact/euk"/>
</dbReference>
<dbReference type="InterPro" id="IPR036522">
    <property type="entry name" value="MoaC_sf"/>
</dbReference>
<keyword evidence="5" id="KW-0456">Lyase</keyword>
<dbReference type="GO" id="GO:0061798">
    <property type="term" value="F:GTP 3',8'-cyclase activity"/>
    <property type="evidence" value="ECO:0007669"/>
    <property type="project" value="TreeGrafter"/>
</dbReference>
<proteinExistence type="predicted"/>
<dbReference type="EC" id="4.6.1.17" evidence="3"/>
<evidence type="ECO:0000313" key="6">
    <source>
        <dbReference type="EMBL" id="KAH3658686.1"/>
    </source>
</evidence>
<keyword evidence="7" id="KW-1185">Reference proteome</keyword>
<dbReference type="SUPFAM" id="SSF55040">
    <property type="entry name" value="Molybdenum cofactor biosynthesis protein C, MoaC"/>
    <property type="match status" value="1"/>
</dbReference>
<dbReference type="Proteomes" id="UP000788993">
    <property type="component" value="Unassembled WGS sequence"/>
</dbReference>
<dbReference type="NCBIfam" id="TIGR00581">
    <property type="entry name" value="moaC"/>
    <property type="match status" value="1"/>
</dbReference>
<reference evidence="6" key="2">
    <citation type="submission" date="2021-01" db="EMBL/GenBank/DDBJ databases">
        <authorList>
            <person name="Schikora-Tamarit M.A."/>
        </authorList>
    </citation>
    <scope>NUCLEOTIDE SEQUENCE</scope>
    <source>
        <strain evidence="6">NCAIM Y.01608</strain>
    </source>
</reference>
<dbReference type="NCBIfam" id="NF006870">
    <property type="entry name" value="PRK09364.1"/>
    <property type="match status" value="1"/>
</dbReference>
<organism evidence="6 7">
    <name type="scientific">Ogataea polymorpha</name>
    <dbReference type="NCBI Taxonomy" id="460523"/>
    <lineage>
        <taxon>Eukaryota</taxon>
        <taxon>Fungi</taxon>
        <taxon>Dikarya</taxon>
        <taxon>Ascomycota</taxon>
        <taxon>Saccharomycotina</taxon>
        <taxon>Pichiomycetes</taxon>
        <taxon>Pichiales</taxon>
        <taxon>Pichiaceae</taxon>
        <taxon>Ogataea</taxon>
    </lineage>
</organism>
<evidence type="ECO:0000256" key="1">
    <source>
        <dbReference type="ARBA" id="ARBA00001637"/>
    </source>
</evidence>
<dbReference type="InterPro" id="IPR023045">
    <property type="entry name" value="MoaC"/>
</dbReference>
<dbReference type="PANTHER" id="PTHR22960">
    <property type="entry name" value="MOLYBDOPTERIN COFACTOR SYNTHESIS PROTEIN A"/>
    <property type="match status" value="1"/>
</dbReference>
<evidence type="ECO:0000313" key="7">
    <source>
        <dbReference type="Proteomes" id="UP000788993"/>
    </source>
</evidence>
<dbReference type="RefSeq" id="XP_018213325.1">
    <property type="nucleotide sequence ID" value="XM_018355792.1"/>
</dbReference>
<dbReference type="CDD" id="cd01420">
    <property type="entry name" value="MoaC_PE"/>
    <property type="match status" value="1"/>
</dbReference>
<comment type="catalytic activity">
    <reaction evidence="1">
        <text>(8S)-3',8-cyclo-7,8-dihydroguanosine 5'-triphosphate = cyclic pyranopterin phosphate + diphosphate</text>
        <dbReference type="Rhea" id="RHEA:49580"/>
        <dbReference type="ChEBI" id="CHEBI:33019"/>
        <dbReference type="ChEBI" id="CHEBI:59648"/>
        <dbReference type="ChEBI" id="CHEBI:131766"/>
        <dbReference type="EC" id="4.6.1.17"/>
    </reaction>
</comment>
<name>A0A1B7SQ96_9ASCO</name>
<evidence type="ECO:0000256" key="2">
    <source>
        <dbReference type="ARBA" id="ARBA00005046"/>
    </source>
</evidence>
<evidence type="ECO:0000256" key="5">
    <source>
        <dbReference type="ARBA" id="ARBA00023239"/>
    </source>
</evidence>
<sequence>MVAIHEKEDTHRSAIAEGSIKFSNPESMRLLLSESNKKGDVISIARVAGIMAAKKTAELIPLCHPISITGIKVDLIHNEKENCIKVNCEVHCNGKTGVEMEALTGATVSLLTVYDMCKAVDKMMSISDCRVVKKSGGKSGDIDLSTMSKKLEL</sequence>
<comment type="pathway">
    <text evidence="2">Cofactor biosynthesis; molybdopterin biosynthesis.</text>
</comment>
<evidence type="ECO:0000256" key="3">
    <source>
        <dbReference type="ARBA" id="ARBA00012575"/>
    </source>
</evidence>
<dbReference type="GO" id="GO:0061799">
    <property type="term" value="F:cyclic pyranopterin monophosphate synthase activity"/>
    <property type="evidence" value="ECO:0007669"/>
    <property type="project" value="UniProtKB-EC"/>
</dbReference>
<accession>A0A1B7SQ96</accession>
<evidence type="ECO:0000256" key="4">
    <source>
        <dbReference type="ARBA" id="ARBA00023150"/>
    </source>
</evidence>
<dbReference type="InterPro" id="IPR050105">
    <property type="entry name" value="MoCo_biosynth_MoaA/MoaC"/>
</dbReference>
<dbReference type="Gene3D" id="3.30.70.640">
    <property type="entry name" value="Molybdopterin cofactor biosynthesis C (MoaC) domain"/>
    <property type="match status" value="1"/>
</dbReference>
<dbReference type="OrthoDB" id="429626at2759"/>
<protein>
    <recommendedName>
        <fullName evidence="3">cyclic pyranopterin monophosphate synthase</fullName>
        <ecNumber evidence="3">4.6.1.17</ecNumber>
    </recommendedName>
</protein>
<dbReference type="GO" id="GO:0006777">
    <property type="term" value="P:Mo-molybdopterin cofactor biosynthetic process"/>
    <property type="evidence" value="ECO:0007669"/>
    <property type="project" value="UniProtKB-KW"/>
</dbReference>
<reference evidence="6" key="1">
    <citation type="journal article" date="2021" name="Open Biol.">
        <title>Shared evolutionary footprints suggest mitochondrial oxidative damage underlies multiple complex I losses in fungi.</title>
        <authorList>
            <person name="Schikora-Tamarit M.A."/>
            <person name="Marcet-Houben M."/>
            <person name="Nosek J."/>
            <person name="Gabaldon T."/>
        </authorList>
    </citation>
    <scope>NUCLEOTIDE SEQUENCE</scope>
    <source>
        <strain evidence="6">NCAIM Y.01608</strain>
    </source>
</reference>
<dbReference type="InterPro" id="IPR002820">
    <property type="entry name" value="Mopterin_CF_biosynth-C_dom"/>
</dbReference>
<comment type="caution">
    <text evidence="6">The sequence shown here is derived from an EMBL/GenBank/DDBJ whole genome shotgun (WGS) entry which is preliminary data.</text>
</comment>
<dbReference type="Pfam" id="PF01967">
    <property type="entry name" value="MoaC"/>
    <property type="match status" value="1"/>
</dbReference>
<keyword evidence="4" id="KW-0501">Molybdenum cofactor biosynthesis</keyword>
<dbReference type="EMBL" id="JAEUBD010001571">
    <property type="protein sequence ID" value="KAH3658686.1"/>
    <property type="molecule type" value="Genomic_DNA"/>
</dbReference>